<feature type="region of interest" description="Disordered" evidence="1">
    <location>
        <begin position="64"/>
        <end position="91"/>
    </location>
</feature>
<dbReference type="Proteomes" id="UP000887566">
    <property type="component" value="Unplaced"/>
</dbReference>
<protein>
    <submittedName>
        <fullName evidence="3">Uncharacterized protein</fullName>
    </submittedName>
</protein>
<evidence type="ECO:0000313" key="3">
    <source>
        <dbReference type="WBParaSite" id="PSAMB.scaffold8858size5690.g31852.t1"/>
    </source>
</evidence>
<organism evidence="2 3">
    <name type="scientific">Plectus sambesii</name>
    <dbReference type="NCBI Taxonomy" id="2011161"/>
    <lineage>
        <taxon>Eukaryota</taxon>
        <taxon>Metazoa</taxon>
        <taxon>Ecdysozoa</taxon>
        <taxon>Nematoda</taxon>
        <taxon>Chromadorea</taxon>
        <taxon>Plectida</taxon>
        <taxon>Plectina</taxon>
        <taxon>Plectoidea</taxon>
        <taxon>Plectidae</taxon>
        <taxon>Plectus</taxon>
    </lineage>
</organism>
<feature type="compositionally biased region" description="Low complexity" evidence="1">
    <location>
        <begin position="64"/>
        <end position="75"/>
    </location>
</feature>
<proteinExistence type="predicted"/>
<feature type="compositionally biased region" description="Polar residues" evidence="1">
    <location>
        <begin position="80"/>
        <end position="91"/>
    </location>
</feature>
<evidence type="ECO:0000313" key="2">
    <source>
        <dbReference type="Proteomes" id="UP000887566"/>
    </source>
</evidence>
<keyword evidence="2" id="KW-1185">Reference proteome</keyword>
<evidence type="ECO:0000256" key="1">
    <source>
        <dbReference type="SAM" id="MobiDB-lite"/>
    </source>
</evidence>
<dbReference type="AlphaFoldDB" id="A0A914XP19"/>
<reference evidence="3" key="1">
    <citation type="submission" date="2022-11" db="UniProtKB">
        <authorList>
            <consortium name="WormBaseParasite"/>
        </authorList>
    </citation>
    <scope>IDENTIFICATION</scope>
</reference>
<accession>A0A914XP19</accession>
<sequence length="128" mass="14229">MIPEMPMPDEYADLHLFSVRKIFDTYRPGVMVRDLLHKSQSASSFASLAHFDVADYVKSQRLSKITSSSSSSQSSRRLHQMTSSRHSTASNVSSSLIASLHGSLTNAVRILSLSAVERLQPLPMVMYK</sequence>
<name>A0A914XP19_9BILA</name>
<dbReference type="WBParaSite" id="PSAMB.scaffold8858size5690.g31852.t1">
    <property type="protein sequence ID" value="PSAMB.scaffold8858size5690.g31852.t1"/>
    <property type="gene ID" value="PSAMB.scaffold8858size5690.g31852"/>
</dbReference>